<dbReference type="OrthoDB" id="6235964at2759"/>
<dbReference type="Gene3D" id="3.10.20.90">
    <property type="entry name" value="Phosphatidylinositol 3-kinase Catalytic Subunit, Chain A, domain 1"/>
    <property type="match status" value="1"/>
</dbReference>
<dbReference type="HOGENOM" id="CLU_012320_2_0_1"/>
<protein>
    <submittedName>
        <fullName evidence="2">Uncharacterized protein</fullName>
    </submittedName>
</protein>
<feature type="compositionally biased region" description="Basic residues" evidence="1">
    <location>
        <begin position="19"/>
        <end position="28"/>
    </location>
</feature>
<feature type="region of interest" description="Disordered" evidence="1">
    <location>
        <begin position="1"/>
        <end position="152"/>
    </location>
</feature>
<feature type="compositionally biased region" description="Basic and acidic residues" evidence="1">
    <location>
        <begin position="724"/>
        <end position="735"/>
    </location>
</feature>
<keyword evidence="3" id="KW-1185">Reference proteome</keyword>
<dbReference type="Proteomes" id="UP000019484">
    <property type="component" value="Unassembled WGS sequence"/>
</dbReference>
<feature type="compositionally biased region" description="Basic and acidic residues" evidence="1">
    <location>
        <begin position="219"/>
        <end position="248"/>
    </location>
</feature>
<evidence type="ECO:0000256" key="1">
    <source>
        <dbReference type="SAM" id="MobiDB-lite"/>
    </source>
</evidence>
<feature type="compositionally biased region" description="Polar residues" evidence="1">
    <location>
        <begin position="559"/>
        <end position="571"/>
    </location>
</feature>
<reference evidence="2 3" key="1">
    <citation type="submission" date="2013-03" db="EMBL/GenBank/DDBJ databases">
        <title>The Genome Sequence of Capronia coronata CBS 617.96.</title>
        <authorList>
            <consortium name="The Broad Institute Genomics Platform"/>
            <person name="Cuomo C."/>
            <person name="de Hoog S."/>
            <person name="Gorbushina A."/>
            <person name="Walker B."/>
            <person name="Young S.K."/>
            <person name="Zeng Q."/>
            <person name="Gargeya S."/>
            <person name="Fitzgerald M."/>
            <person name="Haas B."/>
            <person name="Abouelleil A."/>
            <person name="Allen A.W."/>
            <person name="Alvarado L."/>
            <person name="Arachchi H.M."/>
            <person name="Berlin A.M."/>
            <person name="Chapman S.B."/>
            <person name="Gainer-Dewar J."/>
            <person name="Goldberg J."/>
            <person name="Griggs A."/>
            <person name="Gujja S."/>
            <person name="Hansen M."/>
            <person name="Howarth C."/>
            <person name="Imamovic A."/>
            <person name="Ireland A."/>
            <person name="Larimer J."/>
            <person name="McCowan C."/>
            <person name="Murphy C."/>
            <person name="Pearson M."/>
            <person name="Poon T.W."/>
            <person name="Priest M."/>
            <person name="Roberts A."/>
            <person name="Saif S."/>
            <person name="Shea T."/>
            <person name="Sisk P."/>
            <person name="Sykes S."/>
            <person name="Wortman J."/>
            <person name="Nusbaum C."/>
            <person name="Birren B."/>
        </authorList>
    </citation>
    <scope>NUCLEOTIDE SEQUENCE [LARGE SCALE GENOMIC DNA]</scope>
    <source>
        <strain evidence="2 3">CBS 617.96</strain>
    </source>
</reference>
<sequence>MIRVSQDGAEQTAQPQKFLRYRSLRKSSVKNSPSEPAPPLPQPSPPSQTSITRVPSRYRRKPKPETTPPLPQTLRNHDTTAQSEPLPGEHHPAAEGGQVETQSRSTNNGSHAMVSKGNHRLGASESRTRGTSHKHTTSIDSTAAEGLRRSYEVAREEARLILEGEVVRLAELRAREAQRRLGQQGQRGADRDRARTNESGGRDAEHVESHGEGISGIQERSRLDGHRGQVSREKDPTERRPVEDSTDKKTRKLIIGGPPLLRRSNRHSRASSGEQRRSPQRGDAGTDSVGTVDESRRAIPPMNAQNFYAPVSAVNAGERRVSIQHRTTSITLPVTPSTTTKDILKSASMTMSEQVDPRTAVLLESYSQLGLERPLRRYERIRDVMNSWDNDNQNRLFLVAEDEYAAQGLGFGDAPRQQPAATTVQIYHSHKPGRWDKRWVRLREDGQMTISKKENGLDSTNICHLSDFDVYTPTASQMKKLKPPKKLCFAFKSQAKSSMFLSGANFVHFFCTKDKATADKWYQAVHSWRSWYLVNMLGEGQHTPSEPAISRQQLGTRLGTGQPQEVSSYVRGSTKHFHQSGPPRSSVEGSRRTTSGISRRQSQDVPRPLIDFVPERQLTPSRPGTPTFHPPKPPMFPPSAFPTKHIAEPVHSSKSDDAEGPFTGTGLLARSASRRSQGGSRSGRGVQGVDGKPLVDIHPTSEFTDGSLLRKMEAIAAQQGAMKPRIDREKWREMDVPVGEGFD</sequence>
<feature type="compositionally biased region" description="Pro residues" evidence="1">
    <location>
        <begin position="35"/>
        <end position="46"/>
    </location>
</feature>
<dbReference type="STRING" id="1182541.W9Y7P4"/>
<feature type="compositionally biased region" description="Polar residues" evidence="1">
    <location>
        <begin position="99"/>
        <end position="110"/>
    </location>
</feature>
<dbReference type="PANTHER" id="PTHR38700:SF1">
    <property type="entry name" value="PH DOMAIN-CONTAINING PROTEIN"/>
    <property type="match status" value="1"/>
</dbReference>
<dbReference type="InterPro" id="IPR011993">
    <property type="entry name" value="PH-like_dom_sf"/>
</dbReference>
<feature type="region of interest" description="Disordered" evidence="1">
    <location>
        <begin position="559"/>
        <end position="610"/>
    </location>
</feature>
<feature type="compositionally biased region" description="Low complexity" evidence="1">
    <location>
        <begin position="669"/>
        <end position="679"/>
    </location>
</feature>
<organism evidence="2 3">
    <name type="scientific">Capronia coronata CBS 617.96</name>
    <dbReference type="NCBI Taxonomy" id="1182541"/>
    <lineage>
        <taxon>Eukaryota</taxon>
        <taxon>Fungi</taxon>
        <taxon>Dikarya</taxon>
        <taxon>Ascomycota</taxon>
        <taxon>Pezizomycotina</taxon>
        <taxon>Eurotiomycetes</taxon>
        <taxon>Chaetothyriomycetidae</taxon>
        <taxon>Chaetothyriales</taxon>
        <taxon>Herpotrichiellaceae</taxon>
        <taxon>Capronia</taxon>
    </lineage>
</organism>
<dbReference type="EMBL" id="AMWN01000011">
    <property type="protein sequence ID" value="EXJ78409.1"/>
    <property type="molecule type" value="Genomic_DNA"/>
</dbReference>
<feature type="compositionally biased region" description="Basic and acidic residues" evidence="1">
    <location>
        <begin position="188"/>
        <end position="211"/>
    </location>
</feature>
<dbReference type="PANTHER" id="PTHR38700">
    <property type="entry name" value="YALI0E22418P"/>
    <property type="match status" value="1"/>
</dbReference>
<evidence type="ECO:0000313" key="2">
    <source>
        <dbReference type="EMBL" id="EXJ78409.1"/>
    </source>
</evidence>
<comment type="caution">
    <text evidence="2">The sequence shown here is derived from an EMBL/GenBank/DDBJ whole genome shotgun (WGS) entry which is preliminary data.</text>
</comment>
<dbReference type="Gene3D" id="2.30.29.30">
    <property type="entry name" value="Pleckstrin-homology domain (PH domain)/Phosphotyrosine-binding domain (PTB)"/>
    <property type="match status" value="1"/>
</dbReference>
<proteinExistence type="predicted"/>
<name>W9Y7P4_9EURO</name>
<dbReference type="SUPFAM" id="SSF54236">
    <property type="entry name" value="Ubiquitin-like"/>
    <property type="match status" value="1"/>
</dbReference>
<dbReference type="AlphaFoldDB" id="W9Y7P4"/>
<accession>W9Y7P4</accession>
<dbReference type="InterPro" id="IPR029071">
    <property type="entry name" value="Ubiquitin-like_domsf"/>
</dbReference>
<dbReference type="GeneID" id="19163656"/>
<dbReference type="eggNOG" id="ENOG502S2MX">
    <property type="taxonomic scope" value="Eukaryota"/>
</dbReference>
<gene>
    <name evidence="2" type="ORF">A1O1_08809</name>
</gene>
<evidence type="ECO:0000313" key="3">
    <source>
        <dbReference type="Proteomes" id="UP000019484"/>
    </source>
</evidence>
<feature type="region of interest" description="Disordered" evidence="1">
    <location>
        <begin position="651"/>
        <end position="701"/>
    </location>
</feature>
<dbReference type="SUPFAM" id="SSF50729">
    <property type="entry name" value="PH domain-like"/>
    <property type="match status" value="1"/>
</dbReference>
<dbReference type="RefSeq" id="XP_007727857.1">
    <property type="nucleotide sequence ID" value="XM_007729667.1"/>
</dbReference>
<feature type="region of interest" description="Disordered" evidence="1">
    <location>
        <begin position="178"/>
        <end position="293"/>
    </location>
</feature>
<feature type="region of interest" description="Disordered" evidence="1">
    <location>
        <begin position="719"/>
        <end position="743"/>
    </location>
</feature>